<dbReference type="GO" id="GO:0140359">
    <property type="term" value="F:ABC-type transporter activity"/>
    <property type="evidence" value="ECO:0007669"/>
    <property type="project" value="InterPro"/>
</dbReference>
<feature type="transmembrane region" description="Helical" evidence="15">
    <location>
        <begin position="1251"/>
        <end position="1274"/>
    </location>
</feature>
<keyword evidence="15" id="KW-0274">FAD</keyword>
<dbReference type="PRINTS" id="PR00757">
    <property type="entry name" value="AMINEOXDASEF"/>
</dbReference>
<dbReference type="SMART" id="SM00382">
    <property type="entry name" value="AAA"/>
    <property type="match status" value="2"/>
</dbReference>
<evidence type="ECO:0000256" key="7">
    <source>
        <dbReference type="ARBA" id="ARBA00022737"/>
    </source>
</evidence>
<feature type="compositionally biased region" description="Basic and acidic residues" evidence="16">
    <location>
        <begin position="1575"/>
        <end position="1588"/>
    </location>
</feature>
<keyword evidence="9" id="KW-0067">ATP-binding</keyword>
<feature type="transmembrane region" description="Helical" evidence="15">
    <location>
        <begin position="1972"/>
        <end position="1998"/>
    </location>
</feature>
<dbReference type="Pfam" id="PF01593">
    <property type="entry name" value="Amino_oxidase"/>
    <property type="match status" value="1"/>
</dbReference>
<feature type="region of interest" description="Disordered" evidence="16">
    <location>
        <begin position="411"/>
        <end position="454"/>
    </location>
</feature>
<evidence type="ECO:0000256" key="10">
    <source>
        <dbReference type="ARBA" id="ARBA00022989"/>
    </source>
</evidence>
<dbReference type="InterPro" id="IPR002937">
    <property type="entry name" value="Amino_oxidase"/>
</dbReference>
<dbReference type="InterPro" id="IPR044726">
    <property type="entry name" value="ABCC_6TM_D2"/>
</dbReference>
<feature type="compositionally biased region" description="Acidic residues" evidence="16">
    <location>
        <begin position="435"/>
        <end position="444"/>
    </location>
</feature>
<dbReference type="PROSITE" id="PS00211">
    <property type="entry name" value="ABC_TRANSPORTER_1"/>
    <property type="match status" value="1"/>
</dbReference>
<evidence type="ECO:0000256" key="15">
    <source>
        <dbReference type="RuleBase" id="RU362067"/>
    </source>
</evidence>
<name>A0A7S2NBZ9_9EUKA</name>
<feature type="domain" description="ABC transmembrane type-1" evidence="18">
    <location>
        <begin position="1298"/>
        <end position="1537"/>
    </location>
</feature>
<dbReference type="InterPro" id="IPR036188">
    <property type="entry name" value="FAD/NAD-bd_sf"/>
</dbReference>
<protein>
    <recommendedName>
        <fullName evidence="15">Amine oxidase</fullName>
        <ecNumber evidence="15">1.4.3.-</ecNumber>
    </recommendedName>
</protein>
<dbReference type="SUPFAM" id="SSF90123">
    <property type="entry name" value="ABC transporter transmembrane region"/>
    <property type="match status" value="2"/>
</dbReference>
<evidence type="ECO:0000256" key="4">
    <source>
        <dbReference type="ARBA" id="ARBA00022448"/>
    </source>
</evidence>
<dbReference type="GO" id="GO:0005886">
    <property type="term" value="C:plasma membrane"/>
    <property type="evidence" value="ECO:0007669"/>
    <property type="project" value="UniProtKB-SubCell"/>
</dbReference>
<dbReference type="PROSITE" id="PS50929">
    <property type="entry name" value="ABC_TM1F"/>
    <property type="match status" value="2"/>
</dbReference>
<dbReference type="CDD" id="cd03250">
    <property type="entry name" value="ABCC_MRP_domain1"/>
    <property type="match status" value="1"/>
</dbReference>
<comment type="cofactor">
    <cofactor evidence="1 15">
        <name>FAD</name>
        <dbReference type="ChEBI" id="CHEBI:57692"/>
    </cofactor>
</comment>
<feature type="transmembrane region" description="Helical" evidence="15">
    <location>
        <begin position="2073"/>
        <end position="2091"/>
    </location>
</feature>
<dbReference type="Gene3D" id="3.40.50.300">
    <property type="entry name" value="P-loop containing nucleotide triphosphate hydrolases"/>
    <property type="match status" value="2"/>
</dbReference>
<feature type="transmembrane region" description="Helical" evidence="15">
    <location>
        <begin position="2195"/>
        <end position="2218"/>
    </location>
</feature>
<dbReference type="FunFam" id="3.40.50.300:FF:000973">
    <property type="entry name" value="Multidrug resistance-associated protein 4"/>
    <property type="match status" value="1"/>
</dbReference>
<comment type="subcellular location">
    <subcellularLocation>
        <location evidence="3">Cell membrane</location>
        <topology evidence="3">Multi-pass membrane protein</topology>
    </subcellularLocation>
    <subcellularLocation>
        <location evidence="2">Vacuole membrane</location>
        <topology evidence="2">Multi-pass membrane protein</topology>
    </subcellularLocation>
</comment>
<dbReference type="Pfam" id="PF00664">
    <property type="entry name" value="ABC_membrane"/>
    <property type="match status" value="2"/>
</dbReference>
<dbReference type="FunFam" id="1.20.1560.10:FF:000013">
    <property type="entry name" value="ABC transporter C family member 2"/>
    <property type="match status" value="1"/>
</dbReference>
<organism evidence="19">
    <name type="scientific">Haptolina brevifila</name>
    <dbReference type="NCBI Taxonomy" id="156173"/>
    <lineage>
        <taxon>Eukaryota</taxon>
        <taxon>Haptista</taxon>
        <taxon>Haptophyta</taxon>
        <taxon>Prymnesiophyceae</taxon>
        <taxon>Prymnesiales</taxon>
        <taxon>Prymnesiaceae</taxon>
        <taxon>Haptolina</taxon>
    </lineage>
</organism>
<dbReference type="GO" id="GO:0016491">
    <property type="term" value="F:oxidoreductase activity"/>
    <property type="evidence" value="ECO:0007669"/>
    <property type="project" value="UniProtKB-KW"/>
</dbReference>
<dbReference type="GO" id="GO:0016887">
    <property type="term" value="F:ATP hydrolysis activity"/>
    <property type="evidence" value="ECO:0007669"/>
    <property type="project" value="InterPro"/>
</dbReference>
<dbReference type="Pfam" id="PF00005">
    <property type="entry name" value="ABC_tran"/>
    <property type="match status" value="2"/>
</dbReference>
<evidence type="ECO:0000256" key="16">
    <source>
        <dbReference type="SAM" id="MobiDB-lite"/>
    </source>
</evidence>
<evidence type="ECO:0000256" key="9">
    <source>
        <dbReference type="ARBA" id="ARBA00022840"/>
    </source>
</evidence>
<feature type="transmembrane region" description="Helical" evidence="15">
    <location>
        <begin position="1137"/>
        <end position="1158"/>
    </location>
</feature>
<feature type="compositionally biased region" description="Basic and acidic residues" evidence="16">
    <location>
        <begin position="445"/>
        <end position="454"/>
    </location>
</feature>
<dbReference type="PROSITE" id="PS50893">
    <property type="entry name" value="ABC_TRANSPORTER_2"/>
    <property type="match status" value="2"/>
</dbReference>
<dbReference type="InterPro" id="IPR044746">
    <property type="entry name" value="ABCC_6TM_D1"/>
</dbReference>
<evidence type="ECO:0000313" key="19">
    <source>
        <dbReference type="EMBL" id="CAD9531296.1"/>
    </source>
</evidence>
<keyword evidence="4" id="KW-0813">Transport</keyword>
<dbReference type="EC" id="1.4.3.-" evidence="15"/>
<dbReference type="Gene3D" id="3.50.50.60">
    <property type="entry name" value="FAD/NAD(P)-binding domain"/>
    <property type="match status" value="1"/>
</dbReference>
<keyword evidence="13" id="KW-0325">Glycoprotein</keyword>
<dbReference type="GO" id="GO:0005774">
    <property type="term" value="C:vacuolar membrane"/>
    <property type="evidence" value="ECO:0007669"/>
    <property type="project" value="UniProtKB-SubCell"/>
</dbReference>
<keyword evidence="15" id="KW-0285">Flavoprotein</keyword>
<accession>A0A7S2NBZ9</accession>
<evidence type="ECO:0000256" key="2">
    <source>
        <dbReference type="ARBA" id="ARBA00004128"/>
    </source>
</evidence>
<dbReference type="SUPFAM" id="SSF52540">
    <property type="entry name" value="P-loop containing nucleoside triphosphate hydrolases"/>
    <property type="match status" value="2"/>
</dbReference>
<feature type="transmembrane region" description="Helical" evidence="15">
    <location>
        <begin position="1483"/>
        <end position="1502"/>
    </location>
</feature>
<feature type="binding site" evidence="14">
    <location>
        <position position="620"/>
    </location>
    <ligand>
        <name>FAD</name>
        <dbReference type="ChEBI" id="CHEBI:57692"/>
    </ligand>
</feature>
<evidence type="ECO:0000256" key="11">
    <source>
        <dbReference type="ARBA" id="ARBA00023002"/>
    </source>
</evidence>
<dbReference type="InterPro" id="IPR036640">
    <property type="entry name" value="ABC1_TM_sf"/>
</dbReference>
<dbReference type="Gene3D" id="1.20.1560.10">
    <property type="entry name" value="ABC transporter type 1, transmembrane domain"/>
    <property type="match status" value="2"/>
</dbReference>
<dbReference type="Gene3D" id="3.90.660.10">
    <property type="match status" value="1"/>
</dbReference>
<comment type="similarity">
    <text evidence="15">Belongs to the flavin monoamine oxidase family.</text>
</comment>
<dbReference type="FunFam" id="3.40.50.300:FF:002145">
    <property type="entry name" value="ABC transporter (MsbA subfamily)"/>
    <property type="match status" value="1"/>
</dbReference>
<evidence type="ECO:0000256" key="13">
    <source>
        <dbReference type="ARBA" id="ARBA00023180"/>
    </source>
</evidence>
<dbReference type="SUPFAM" id="SSF54373">
    <property type="entry name" value="FAD-linked reductases, C-terminal domain"/>
    <property type="match status" value="1"/>
</dbReference>
<feature type="region of interest" description="Disordered" evidence="16">
    <location>
        <begin position="1563"/>
        <end position="1599"/>
    </location>
</feature>
<evidence type="ECO:0000256" key="14">
    <source>
        <dbReference type="PIRSR" id="PIRSR601613-1"/>
    </source>
</evidence>
<feature type="binding site" evidence="14">
    <location>
        <position position="834"/>
    </location>
    <ligand>
        <name>FAD</name>
        <dbReference type="ChEBI" id="CHEBI:57692"/>
    </ligand>
</feature>
<feature type="transmembrane region" description="Helical" evidence="15">
    <location>
        <begin position="2157"/>
        <end position="2175"/>
    </location>
</feature>
<dbReference type="InterPro" id="IPR050173">
    <property type="entry name" value="ABC_transporter_C-like"/>
</dbReference>
<sequence>MHVPHLDKGQLACLATGLLAAWHSGAAPSLARSDYRYELLACSLDNLGLPLPWGICAALRSAGQGAVGTLSFVRVARWATEALAAGLYLPSVACTTLLTGSATSTREAADAAFECTAGVGFSLLAWSYSIPYRVYGGLNDALWLSWATIARASGYPHALCEPMMLARALRLIGLLAMPGADAEEYGYLLAVQIELLSAWALPLAGWTRILSASSPEAFQPGQRVQARFEGMLAWYPGTIFKAGADGMYTVAYDDGEVEGGVKWYMINPDIDPDTPKVGDVLEVLACDHTQRSKEFRWRVGRVVDRRRALGWRRQWMPSWSLEHLVSYEGGHAGWERLPRMPDAHAYCGTHEQSGRQSGRAAAWRRENELGMPAGTHFPQAWSLTLLALYALFVAVCLTQKVACATQFEVDKSEEEEEAGEEEDAMATHVSRAEAEADEVEEEAERNEAEGDKSAVLEAMPMKAEVESALQKADADVLKQQPTHVEVDESQCCPDAEGIHGALPLNRHGGHGVRSRRRRLHVLQRILGEDRGGEARGEARGEACGEGRGHSGRWHGIRSFTRARSSGSSRSHGRRPMLSHSMPFLLLPVITGLDTVTVANAGPAPSADEVADVLILGAGMSGVSAARVLHDTGYSFLLLEGRDEIGGRVRNHRWGEVPIELGANWISGARWPKGEHPMWSLAQQAKLQGRWDGFNTALFDGQRKRVKSRDSNYSSFVKARDCMNANARQRWESMRQSADITAGSFIDNLSVRDALHACSWSPRTAVDDFHEYFFIDWAFAYSPDRFSAFLGAGETYGTSDWFVNDPRGYKTIVSALGRPFLQRRPDSRLRLDRRVVDIMRPNAGGVRVTAVSQSGQTFTYGGRYAIVTFPVGVLQQGAVSFSPPLPAWKQEVLQQLKMAHFAKLFLEFDDVFWSQNEYVAYAGIRRGKPGYGTWPIWGPLVTSSTEVIYSYSDLPFDPCSKVLVGYCVDNCAVRAASAPLNDTVAEAMAALRQVYPDAPQPTRAYVTRWPADEWSYGAWVAVEPGVPPWAPRVLEYPVGQLFFSGEATSSDFYGYTHGAYLQGIHTAEMVLACLQGPAKGVRLTDASCPAAEFNASAVISQLQREQYTWPLTDSEWAMRLPDISGPGSLSPRQVATAVVPSVIIGFLIVAAGLCILVGYRCRWCKMCTVGLSAGTSSSDSKAHPEASAHVLSRLTFGWASSIVAAGKKRAIEQETIPRLPACDRAEHNAARLEAALKLRDGQFSFWAVHAAFWPYFWMTGLWVLLECLLVAGQPIMLERIVRYTKGVLCLSPIEAYVHGLALVVMSALQLLVLAQVNFRNERLQLRVAAAVGERVYQKVLALSSGEARRFGNGKLFSLMSSDAKTVAEAMQFVHVAWSAPLRGLYAVIMLYLLLGVAGLVGFAAMVLLLLLNRLLIKLSERSEEACAEASDSRLKLLGEVLSSIHSIKGYAWERPMVEKVHAWRTAELSHARTSYMYYAMIEGIWGSCTILASVVTFVTFMLMGNVLTAERAFAALAVYNVLEASLTKMPEAVQALVAMTVSAWRLRRLLGSPELAAEQMLMPAEPDVDSGSASSKEADSERATGEHTAQESQTHTSETRHYFTKSAIEHSDVSKLAIKVLDAELMWMPRIAIDDDSSDDGSSESDDDAAAGEDAEPKLLVALPSLQVPHGTFVGVCGPVGSGKSSLLHALLGELPPTTGSIHVRGTLAYCAQQPWLQHATVRENILFGEAMQRDRYERVVGACALNVDFEQLNGGDGCKLGDRGVTLSGGQMARVALARACYQSADVYILDDVLAAVDELTGAHLVQKCLHGLLLQERKATVVLATHQTKWLTSCDQLITLGDGPDAVISTGERALKSGSQPVAPGSLSSPEDVSVDSSTVSITMPANSRRDEMKVPRVRRPSSDEECFRHGAVRTEDWLSYVRALGRWKVLALLLAFVMCEAGAVVFDWWLANWVEHGGSGRGGISTSTYMLVYILLGVGVSVVTYTRCAAVAIVALNASKRIHESTLNLVMGSPLTFFNRTPQGRILNRFSNDIATIDSELFESISEALWEAMYILGTLTLLVIYGWWIIIIFVIFTPVCLLLGFYYMAAARQLQRLASVAFSRPYAVFSEALEGTVTIRAHQDEARFLREWMQRFDQISAISLMAKGAFAWLEVRLGVMCTAIIAIVTILPIQMTILPQTPADAGSSSVRPAIVGLLLTYALSLSASLSAFIVYVGKAETAMVSHERLVEYQQLPQEESDLAGASVSPVQSSPAVRTTAEPINGAISFSDVSMTYRVGRADTLHNLSFEIADGETVGICGRTGSGKSSLFHCLLRLVTVQKGSIAIGGVDITTLPVEQLRRVVAVIPQETCLFSGSLRFNLDPHGRFGEATVLQVVSECAKCIGSGVSGFFARFDIDDEATAALEIDKALNDMQLSVGERALIGLARAMLRTDAHVLLVDEATAALDEQTATRATEQILRTFQSRTVLAIAHRLETVAHYSRIIRMDAGCVLEDESTH</sequence>
<dbReference type="GO" id="GO:0005524">
    <property type="term" value="F:ATP binding"/>
    <property type="evidence" value="ECO:0007669"/>
    <property type="project" value="UniProtKB-KW"/>
</dbReference>
<proteinExistence type="inferred from homology"/>
<feature type="domain" description="ABC transmembrane type-1" evidence="18">
    <location>
        <begin position="1932"/>
        <end position="2223"/>
    </location>
</feature>
<evidence type="ECO:0000259" key="18">
    <source>
        <dbReference type="PROSITE" id="PS50929"/>
    </source>
</evidence>
<dbReference type="PANTHER" id="PTHR24223">
    <property type="entry name" value="ATP-BINDING CASSETTE SUB-FAMILY C"/>
    <property type="match status" value="1"/>
</dbReference>
<evidence type="ECO:0000256" key="1">
    <source>
        <dbReference type="ARBA" id="ARBA00001974"/>
    </source>
</evidence>
<dbReference type="PANTHER" id="PTHR24223:SF443">
    <property type="entry name" value="MULTIDRUG-RESISTANCE LIKE PROTEIN 1, ISOFORM I"/>
    <property type="match status" value="1"/>
</dbReference>
<keyword evidence="5" id="KW-1003">Cell membrane</keyword>
<evidence type="ECO:0000256" key="6">
    <source>
        <dbReference type="ARBA" id="ARBA00022692"/>
    </source>
</evidence>
<keyword evidence="8" id="KW-0547">Nucleotide-binding</keyword>
<dbReference type="EMBL" id="HBGU01069917">
    <property type="protein sequence ID" value="CAD9531296.1"/>
    <property type="molecule type" value="Transcribed_RNA"/>
</dbReference>
<feature type="transmembrane region" description="Helical" evidence="15">
    <location>
        <begin position="1931"/>
        <end position="1952"/>
    </location>
</feature>
<feature type="compositionally biased region" description="Acidic residues" evidence="16">
    <location>
        <begin position="411"/>
        <end position="424"/>
    </location>
</feature>
<dbReference type="InterPro" id="IPR003593">
    <property type="entry name" value="AAA+_ATPase"/>
</dbReference>
<keyword evidence="7" id="KW-0677">Repeat</keyword>
<keyword evidence="6 15" id="KW-0812">Transmembrane</keyword>
<dbReference type="Gene3D" id="2.30.30.140">
    <property type="match status" value="1"/>
</dbReference>
<feature type="domain" description="ABC transporter" evidence="17">
    <location>
        <begin position="1642"/>
        <end position="1868"/>
    </location>
</feature>
<evidence type="ECO:0000259" key="17">
    <source>
        <dbReference type="PROSITE" id="PS50893"/>
    </source>
</evidence>
<feature type="domain" description="ABC transporter" evidence="17">
    <location>
        <begin position="2269"/>
        <end position="2501"/>
    </location>
</feature>
<feature type="binding site" evidence="14">
    <location>
        <position position="965"/>
    </location>
    <ligand>
        <name>substrate</name>
    </ligand>
</feature>
<keyword evidence="11 15" id="KW-0560">Oxidoreductase</keyword>
<dbReference type="InterPro" id="IPR003439">
    <property type="entry name" value="ABC_transporter-like_ATP-bd"/>
</dbReference>
<reference evidence="19" key="1">
    <citation type="submission" date="2021-01" db="EMBL/GenBank/DDBJ databases">
        <authorList>
            <person name="Corre E."/>
            <person name="Pelletier E."/>
            <person name="Niang G."/>
            <person name="Scheremetjew M."/>
            <person name="Finn R."/>
            <person name="Kale V."/>
            <person name="Holt S."/>
            <person name="Cochrane G."/>
            <person name="Meng A."/>
            <person name="Brown T."/>
            <person name="Cohen L."/>
        </authorList>
    </citation>
    <scope>NUCLEOTIDE SEQUENCE</scope>
    <source>
        <strain evidence="19">UTEX LB 985</strain>
    </source>
</reference>
<evidence type="ECO:0000256" key="8">
    <source>
        <dbReference type="ARBA" id="ARBA00022741"/>
    </source>
</evidence>
<dbReference type="SUPFAM" id="SSF51905">
    <property type="entry name" value="FAD/NAD(P)-binding domain"/>
    <property type="match status" value="1"/>
</dbReference>
<dbReference type="InterPro" id="IPR027417">
    <property type="entry name" value="P-loop_NTPase"/>
</dbReference>
<dbReference type="CDD" id="cd18580">
    <property type="entry name" value="ABC_6TM_ABCC_D2"/>
    <property type="match status" value="1"/>
</dbReference>
<dbReference type="CDD" id="cd04508">
    <property type="entry name" value="Tudor_SF"/>
    <property type="match status" value="1"/>
</dbReference>
<dbReference type="InterPro" id="IPR011527">
    <property type="entry name" value="ABC1_TM_dom"/>
</dbReference>
<dbReference type="InterPro" id="IPR017871">
    <property type="entry name" value="ABC_transporter-like_CS"/>
</dbReference>
<dbReference type="InterPro" id="IPR001613">
    <property type="entry name" value="Flavin_amine_oxidase"/>
</dbReference>
<feature type="transmembrane region" description="Helical" evidence="15">
    <location>
        <begin position="1383"/>
        <end position="1410"/>
    </location>
</feature>
<keyword evidence="12 15" id="KW-0472">Membrane</keyword>
<dbReference type="CDD" id="cd18579">
    <property type="entry name" value="ABC_6TM_ABCC_D1"/>
    <property type="match status" value="1"/>
</dbReference>
<evidence type="ECO:0000256" key="12">
    <source>
        <dbReference type="ARBA" id="ARBA00023136"/>
    </source>
</evidence>
<gene>
    <name evidence="19" type="ORF">CBRE1094_LOCUS38173</name>
</gene>
<keyword evidence="10 15" id="KW-1133">Transmembrane helix</keyword>
<evidence type="ECO:0000256" key="5">
    <source>
        <dbReference type="ARBA" id="ARBA00022475"/>
    </source>
</evidence>
<evidence type="ECO:0000256" key="3">
    <source>
        <dbReference type="ARBA" id="ARBA00004651"/>
    </source>
</evidence>